<evidence type="ECO:0000313" key="3">
    <source>
        <dbReference type="Proteomes" id="UP000064893"/>
    </source>
</evidence>
<reference evidence="2 3" key="1">
    <citation type="submission" date="2015-11" db="EMBL/GenBank/DDBJ databases">
        <title>Description and complete genome sequence of a novel strain predominating in hypersaline microbial mats and representing a new family of the Bacteriodetes phylum.</title>
        <authorList>
            <person name="Spring S."/>
            <person name="Bunk B."/>
            <person name="Sproer C."/>
            <person name="Klenk H.-P."/>
        </authorList>
    </citation>
    <scope>NUCLEOTIDE SEQUENCE [LARGE SCALE GENOMIC DNA]</scope>
    <source>
        <strain evidence="2 3">L21-Spi-D4</strain>
    </source>
</reference>
<dbReference type="EMBL" id="CP013118">
    <property type="protein sequence ID" value="ALO17485.1"/>
    <property type="molecule type" value="Genomic_DNA"/>
</dbReference>
<evidence type="ECO:0000256" key="1">
    <source>
        <dbReference type="SAM" id="SignalP"/>
    </source>
</evidence>
<organism evidence="2 3">
    <name type="scientific">Salinivirga cyanobacteriivorans</name>
    <dbReference type="NCBI Taxonomy" id="1307839"/>
    <lineage>
        <taxon>Bacteria</taxon>
        <taxon>Pseudomonadati</taxon>
        <taxon>Bacteroidota</taxon>
        <taxon>Bacteroidia</taxon>
        <taxon>Bacteroidales</taxon>
        <taxon>Salinivirgaceae</taxon>
        <taxon>Salinivirga</taxon>
    </lineage>
</organism>
<feature type="signal peptide" evidence="1">
    <location>
        <begin position="1"/>
        <end position="24"/>
    </location>
</feature>
<dbReference type="RefSeq" id="WP_057954744.1">
    <property type="nucleotide sequence ID" value="NZ_CP013118.1"/>
</dbReference>
<sequence length="343" mass="38370" precursor="true">MKKYLYKITALSVALLFTFAAAQADDLKRSKKEVYKVAKGHSLIVETRFSDVNIVKSTTDQVEINVTIEVEGDSRRDKALFEGVKVNLKQSGSEVSVITDLPSRINSSDLEIKIDIKAPTYIQGNIDLQYGNLYLEELEGKADIDLRYSNFKSDVLASPDNQFQLAYMDQVTIGYVNKALIDISYSEINIKKAGVLSGRSAYSEYRIGDIDQLSLSMSKYDEWEINEILDFSATSRYAEIEIGYVKKSFVLDANFGECEVSKTSANFKTIELDLSYTDCEMNIDGNASYTLKVDGSYADVEYPKDRFEGSFHSRMMSLSIDGTIGKSPTGKVLIETSYGDVEL</sequence>
<proteinExistence type="predicted"/>
<dbReference type="Proteomes" id="UP000064893">
    <property type="component" value="Chromosome"/>
</dbReference>
<evidence type="ECO:0000313" key="2">
    <source>
        <dbReference type="EMBL" id="ALO17485.1"/>
    </source>
</evidence>
<keyword evidence="1" id="KW-0732">Signal</keyword>
<dbReference type="STRING" id="1307839.L21SP5_03893"/>
<name>A0A0S2I5H6_9BACT</name>
<gene>
    <name evidence="2" type="ORF">L21SP5_03893</name>
</gene>
<feature type="chain" id="PRO_5006599641" description="Adhesin domain-containing protein" evidence="1">
    <location>
        <begin position="25"/>
        <end position="343"/>
    </location>
</feature>
<keyword evidence="3" id="KW-1185">Reference proteome</keyword>
<protein>
    <recommendedName>
        <fullName evidence="4">Adhesin domain-containing protein</fullName>
    </recommendedName>
</protein>
<dbReference type="OrthoDB" id="1117657at2"/>
<accession>A0A0S2I5H6</accession>
<dbReference type="KEGG" id="blq:L21SP5_03893"/>
<evidence type="ECO:0008006" key="4">
    <source>
        <dbReference type="Google" id="ProtNLM"/>
    </source>
</evidence>
<dbReference type="AlphaFoldDB" id="A0A0S2I5H6"/>